<comment type="caution">
    <text evidence="1">The sequence shown here is derived from an EMBL/GenBank/DDBJ whole genome shotgun (WGS) entry which is preliminary data.</text>
</comment>
<organism evidence="1 2">
    <name type="scientific">Candidatus Manganitrophus noduliformans</name>
    <dbReference type="NCBI Taxonomy" id="2606439"/>
    <lineage>
        <taxon>Bacteria</taxon>
        <taxon>Pseudomonadati</taxon>
        <taxon>Nitrospirota</taxon>
        <taxon>Nitrospiria</taxon>
        <taxon>Candidatus Troglogloeales</taxon>
        <taxon>Candidatus Manganitrophaceae</taxon>
        <taxon>Candidatus Manganitrophus</taxon>
    </lineage>
</organism>
<gene>
    <name evidence="1" type="ORF">MNODULE_03225</name>
</gene>
<evidence type="ECO:0000313" key="2">
    <source>
        <dbReference type="Proteomes" id="UP000534783"/>
    </source>
</evidence>
<dbReference type="Proteomes" id="UP000534783">
    <property type="component" value="Unassembled WGS sequence"/>
</dbReference>
<dbReference type="EMBL" id="VTOW01000001">
    <property type="protein sequence ID" value="NKE69757.1"/>
    <property type="molecule type" value="Genomic_DNA"/>
</dbReference>
<sequence>MTEDRQEMGLKAAMQIGMYYAYLAQALRMVINPEGPVELPEDLLNQQLDQLRDHLAVPLAKNHVVKQNIEQIEKEVSRIRQEAGHPETWGAAVKDAKRMLPELEIRAKTVSDLVALLRGG</sequence>
<dbReference type="AlphaFoldDB" id="A0A7X6DMD0"/>
<keyword evidence="2" id="KW-1185">Reference proteome</keyword>
<name>A0A7X6DMD0_9BACT</name>
<reference evidence="1 2" key="1">
    <citation type="journal article" date="2020" name="Nature">
        <title>Bacterial chemolithoautotrophy via manganese oxidation.</title>
        <authorList>
            <person name="Yu H."/>
            <person name="Leadbetter J.R."/>
        </authorList>
    </citation>
    <scope>NUCLEOTIDE SEQUENCE [LARGE SCALE GENOMIC DNA]</scope>
    <source>
        <strain evidence="1 2">Mn-1</strain>
    </source>
</reference>
<protein>
    <submittedName>
        <fullName evidence="1">Uncharacterized protein</fullName>
    </submittedName>
</protein>
<dbReference type="RefSeq" id="WP_168058044.1">
    <property type="nucleotide sequence ID" value="NZ_VTOW01000001.1"/>
</dbReference>
<accession>A0A7X6DMD0</accession>
<evidence type="ECO:0000313" key="1">
    <source>
        <dbReference type="EMBL" id="NKE69757.1"/>
    </source>
</evidence>
<proteinExistence type="predicted"/>